<evidence type="ECO:0000256" key="13">
    <source>
        <dbReference type="ARBA" id="ARBA00023242"/>
    </source>
</evidence>
<dbReference type="SUPFAM" id="SSF50978">
    <property type="entry name" value="WD40 repeat-like"/>
    <property type="match status" value="1"/>
</dbReference>
<evidence type="ECO:0000256" key="10">
    <source>
        <dbReference type="ARBA" id="ARBA00023010"/>
    </source>
</evidence>
<protein>
    <recommendedName>
        <fullName evidence="4">Protein SEC13 homolog</fullName>
    </recommendedName>
</protein>
<evidence type="ECO:0000256" key="8">
    <source>
        <dbReference type="ARBA" id="ARBA00022816"/>
    </source>
</evidence>
<keyword evidence="6 14" id="KW-0853">WD repeat</keyword>
<evidence type="ECO:0000256" key="12">
    <source>
        <dbReference type="ARBA" id="ARBA00023228"/>
    </source>
</evidence>
<feature type="repeat" description="WD" evidence="14">
    <location>
        <begin position="50"/>
        <end position="93"/>
    </location>
</feature>
<dbReference type="InterPro" id="IPR001680">
    <property type="entry name" value="WD40_rpt"/>
</dbReference>
<dbReference type="WBParaSite" id="GPLIN_001137000">
    <property type="protein sequence ID" value="GPLIN_001137000"/>
    <property type="gene ID" value="GPLIN_001137000"/>
</dbReference>
<dbReference type="GO" id="GO:0005764">
    <property type="term" value="C:lysosome"/>
    <property type="evidence" value="ECO:0007669"/>
    <property type="project" value="UniProtKB-SubCell"/>
</dbReference>
<comment type="subcellular location">
    <subcellularLocation>
        <location evidence="1">Lysosome</location>
    </subcellularLocation>
    <subcellularLocation>
        <location evidence="2">Nucleus</location>
        <location evidence="2">Nuclear pore complex</location>
    </subcellularLocation>
</comment>
<keyword evidence="11" id="KW-0906">Nuclear pore complex</keyword>
<dbReference type="SMART" id="SM00320">
    <property type="entry name" value="WD40"/>
    <property type="match status" value="6"/>
</dbReference>
<keyword evidence="13" id="KW-0539">Nucleus</keyword>
<keyword evidence="12" id="KW-0458">Lysosome</keyword>
<accession>A0A183CER5</accession>
<sequence>MASLTAKVETGHRDIIMNYYGTRLATCSSDHLVKIFEIKASGQAFPMAELTGHDGPVWQVCWAHPKFDSVLASCSHDRKVIVWREVNGKWLKSYEYNQHEASINSVCWASPEYGLIFSCCSTDCAISIVQFMGDVWSPVKISNAHEEGCNAVSWAPAKRLRSALDTSEQIDPKRFVSGGNDRLVKVWREESQGSWKMEAELDGHENWVRDVAWSPSESQSSTIASCGVDGRVIIWRCNLNGDEQKWASRVLCKYNDPMWHVSWSFCATILAVSGVDNKVTLLQERFLYNSHLIVYSEMNLLKRFRKPLADVAEVTTERFSNPNKPLRPGHWKRWYYLGEETRVVLLSKMRWWFFLIYPAWVATHLEDYKPDPVRVRRAFYESQLGSPASPLARMANLPPFFEEEQSQ</sequence>
<evidence type="ECO:0000256" key="2">
    <source>
        <dbReference type="ARBA" id="ARBA00004567"/>
    </source>
</evidence>
<keyword evidence="10" id="KW-0811">Translocation</keyword>
<comment type="similarity">
    <text evidence="3">Belongs to the WD repeat SEC13 family.</text>
</comment>
<dbReference type="InterPro" id="IPR036322">
    <property type="entry name" value="WD40_repeat_dom_sf"/>
</dbReference>
<name>A0A183CER5_GLOPA</name>
<dbReference type="GO" id="GO:0032008">
    <property type="term" value="P:positive regulation of TOR signaling"/>
    <property type="evidence" value="ECO:0007669"/>
    <property type="project" value="TreeGrafter"/>
</dbReference>
<evidence type="ECO:0000256" key="4">
    <source>
        <dbReference type="ARBA" id="ARBA00019195"/>
    </source>
</evidence>
<keyword evidence="7" id="KW-0677">Repeat</keyword>
<evidence type="ECO:0000313" key="16">
    <source>
        <dbReference type="WBParaSite" id="GPLIN_001137000"/>
    </source>
</evidence>
<evidence type="ECO:0000256" key="1">
    <source>
        <dbReference type="ARBA" id="ARBA00004371"/>
    </source>
</evidence>
<dbReference type="PROSITE" id="PS50294">
    <property type="entry name" value="WD_REPEATS_REGION"/>
    <property type="match status" value="1"/>
</dbReference>
<reference evidence="15" key="1">
    <citation type="submission" date="2014-05" db="EMBL/GenBank/DDBJ databases">
        <title>The genome and life-stage specific transcriptomes of Globodera pallida elucidate key aspects of plant parasitism by a cyst nematode.</title>
        <authorList>
            <person name="Cotton J.A."/>
            <person name="Lilley C.J."/>
            <person name="Jones L.M."/>
            <person name="Kikuchi T."/>
            <person name="Reid A.J."/>
            <person name="Thorpe P."/>
            <person name="Tsai I.J."/>
            <person name="Beasley H."/>
            <person name="Blok V."/>
            <person name="Cock P.J.A."/>
            <person name="Van den Akker S.E."/>
            <person name="Holroyd N."/>
            <person name="Hunt M."/>
            <person name="Mantelin S."/>
            <person name="Naghra H."/>
            <person name="Pain A."/>
            <person name="Palomares-Rius J.E."/>
            <person name="Zarowiecki M."/>
            <person name="Berriman M."/>
            <person name="Jones J.T."/>
            <person name="Urwin P.E."/>
        </authorList>
    </citation>
    <scope>NUCLEOTIDE SEQUENCE [LARGE SCALE GENOMIC DNA]</scope>
    <source>
        <strain evidence="15">Lindley</strain>
    </source>
</reference>
<dbReference type="InterPro" id="IPR037363">
    <property type="entry name" value="Sec13/Seh1_fam"/>
</dbReference>
<evidence type="ECO:0000256" key="6">
    <source>
        <dbReference type="ARBA" id="ARBA00022574"/>
    </source>
</evidence>
<evidence type="ECO:0000256" key="7">
    <source>
        <dbReference type="ARBA" id="ARBA00022737"/>
    </source>
</evidence>
<dbReference type="GO" id="GO:0051028">
    <property type="term" value="P:mRNA transport"/>
    <property type="evidence" value="ECO:0007669"/>
    <property type="project" value="UniProtKB-KW"/>
</dbReference>
<dbReference type="GO" id="GO:0031080">
    <property type="term" value="C:nuclear pore outer ring"/>
    <property type="evidence" value="ECO:0007669"/>
    <property type="project" value="TreeGrafter"/>
</dbReference>
<evidence type="ECO:0000256" key="14">
    <source>
        <dbReference type="PROSITE-ProRule" id="PRU00221"/>
    </source>
</evidence>
<dbReference type="PANTHER" id="PTHR11024:SF2">
    <property type="entry name" value="PROTEIN SEC13 HOMOLOG"/>
    <property type="match status" value="1"/>
</dbReference>
<dbReference type="InterPro" id="IPR015943">
    <property type="entry name" value="WD40/YVTN_repeat-like_dom_sf"/>
</dbReference>
<proteinExistence type="inferred from homology"/>
<dbReference type="Pfam" id="PF00400">
    <property type="entry name" value="WD40"/>
    <property type="match status" value="4"/>
</dbReference>
<dbReference type="PROSITE" id="PS50082">
    <property type="entry name" value="WD_REPEATS_2"/>
    <property type="match status" value="2"/>
</dbReference>
<dbReference type="GO" id="GO:0030127">
    <property type="term" value="C:COPII vesicle coat"/>
    <property type="evidence" value="ECO:0007669"/>
    <property type="project" value="TreeGrafter"/>
</dbReference>
<dbReference type="GO" id="GO:0090114">
    <property type="term" value="P:COPII-coated vesicle budding"/>
    <property type="evidence" value="ECO:0007669"/>
    <property type="project" value="TreeGrafter"/>
</dbReference>
<dbReference type="Proteomes" id="UP000050741">
    <property type="component" value="Unassembled WGS sequence"/>
</dbReference>
<dbReference type="Gene3D" id="2.130.10.10">
    <property type="entry name" value="YVTN repeat-like/Quinoprotein amine dehydrogenase"/>
    <property type="match status" value="1"/>
</dbReference>
<evidence type="ECO:0000256" key="9">
    <source>
        <dbReference type="ARBA" id="ARBA00022927"/>
    </source>
</evidence>
<evidence type="ECO:0000256" key="5">
    <source>
        <dbReference type="ARBA" id="ARBA00022448"/>
    </source>
</evidence>
<organism evidence="15 16">
    <name type="scientific">Globodera pallida</name>
    <name type="common">Potato cyst nematode worm</name>
    <name type="synonym">Heterodera pallida</name>
    <dbReference type="NCBI Taxonomy" id="36090"/>
    <lineage>
        <taxon>Eukaryota</taxon>
        <taxon>Metazoa</taxon>
        <taxon>Ecdysozoa</taxon>
        <taxon>Nematoda</taxon>
        <taxon>Chromadorea</taxon>
        <taxon>Rhabditida</taxon>
        <taxon>Tylenchina</taxon>
        <taxon>Tylenchomorpha</taxon>
        <taxon>Tylenchoidea</taxon>
        <taxon>Heteroderidae</taxon>
        <taxon>Heteroderinae</taxon>
        <taxon>Globodera</taxon>
    </lineage>
</organism>
<keyword evidence="9" id="KW-0653">Protein transport</keyword>
<dbReference type="AlphaFoldDB" id="A0A183CER5"/>
<evidence type="ECO:0000313" key="15">
    <source>
        <dbReference type="Proteomes" id="UP000050741"/>
    </source>
</evidence>
<keyword evidence="8" id="KW-0509">mRNA transport</keyword>
<dbReference type="GO" id="GO:0032527">
    <property type="term" value="P:protein exit from endoplasmic reticulum"/>
    <property type="evidence" value="ECO:0007669"/>
    <property type="project" value="TreeGrafter"/>
</dbReference>
<evidence type="ECO:0000256" key="11">
    <source>
        <dbReference type="ARBA" id="ARBA00023132"/>
    </source>
</evidence>
<keyword evidence="5" id="KW-0813">Transport</keyword>
<dbReference type="GO" id="GO:0005198">
    <property type="term" value="F:structural molecule activity"/>
    <property type="evidence" value="ECO:0007669"/>
    <property type="project" value="InterPro"/>
</dbReference>
<evidence type="ECO:0000256" key="3">
    <source>
        <dbReference type="ARBA" id="ARBA00010102"/>
    </source>
</evidence>
<dbReference type="GO" id="GO:0006606">
    <property type="term" value="P:protein import into nucleus"/>
    <property type="evidence" value="ECO:0007669"/>
    <property type="project" value="TreeGrafter"/>
</dbReference>
<feature type="repeat" description="WD" evidence="14">
    <location>
        <begin position="201"/>
        <end position="235"/>
    </location>
</feature>
<dbReference type="PANTHER" id="PTHR11024">
    <property type="entry name" value="NUCLEAR PORE COMPLEX PROTEIN SEC13 / SEH1 FAMILY MEMBER"/>
    <property type="match status" value="1"/>
</dbReference>
<keyword evidence="15" id="KW-1185">Reference proteome</keyword>
<reference evidence="16" key="2">
    <citation type="submission" date="2016-06" db="UniProtKB">
        <authorList>
            <consortium name="WormBaseParasite"/>
        </authorList>
    </citation>
    <scope>IDENTIFICATION</scope>
</reference>